<keyword evidence="1" id="KW-1133">Transmembrane helix</keyword>
<feature type="signal peptide" evidence="2">
    <location>
        <begin position="1"/>
        <end position="22"/>
    </location>
</feature>
<evidence type="ECO:0008006" key="5">
    <source>
        <dbReference type="Google" id="ProtNLM"/>
    </source>
</evidence>
<gene>
    <name evidence="3" type="ORF">TorRG33x02_204110</name>
</gene>
<dbReference type="GO" id="GO:0005783">
    <property type="term" value="C:endoplasmic reticulum"/>
    <property type="evidence" value="ECO:0007669"/>
    <property type="project" value="TreeGrafter"/>
</dbReference>
<feature type="transmembrane region" description="Helical" evidence="1">
    <location>
        <begin position="89"/>
        <end position="109"/>
    </location>
</feature>
<evidence type="ECO:0000313" key="3">
    <source>
        <dbReference type="EMBL" id="PON83860.1"/>
    </source>
</evidence>
<dbReference type="InParanoid" id="A0A2P5EE94"/>
<evidence type="ECO:0000256" key="1">
    <source>
        <dbReference type="SAM" id="Phobius"/>
    </source>
</evidence>
<keyword evidence="4" id="KW-1185">Reference proteome</keyword>
<reference evidence="4" key="1">
    <citation type="submission" date="2016-06" db="EMBL/GenBank/DDBJ databases">
        <title>Parallel loss of symbiosis genes in relatives of nitrogen-fixing non-legume Parasponia.</title>
        <authorList>
            <person name="Van Velzen R."/>
            <person name="Holmer R."/>
            <person name="Bu F."/>
            <person name="Rutten L."/>
            <person name="Van Zeijl A."/>
            <person name="Liu W."/>
            <person name="Santuari L."/>
            <person name="Cao Q."/>
            <person name="Sharma T."/>
            <person name="Shen D."/>
            <person name="Roswanjaya Y."/>
            <person name="Wardhani T."/>
            <person name="Kalhor M.S."/>
            <person name="Jansen J."/>
            <person name="Van den Hoogen J."/>
            <person name="Gungor B."/>
            <person name="Hartog M."/>
            <person name="Hontelez J."/>
            <person name="Verver J."/>
            <person name="Yang W.-C."/>
            <person name="Schijlen E."/>
            <person name="Repin R."/>
            <person name="Schilthuizen M."/>
            <person name="Schranz E."/>
            <person name="Heidstra R."/>
            <person name="Miyata K."/>
            <person name="Fedorova E."/>
            <person name="Kohlen W."/>
            <person name="Bisseling T."/>
            <person name="Smit S."/>
            <person name="Geurts R."/>
        </authorList>
    </citation>
    <scope>NUCLEOTIDE SEQUENCE [LARGE SCALE GENOMIC DNA]</scope>
    <source>
        <strain evidence="4">cv. RG33-2</strain>
    </source>
</reference>
<dbReference type="OrthoDB" id="433124at2759"/>
<dbReference type="EMBL" id="JXTC01000172">
    <property type="protein sequence ID" value="PON83860.1"/>
    <property type="molecule type" value="Genomic_DNA"/>
</dbReference>
<comment type="caution">
    <text evidence="3">The sequence shown here is derived from an EMBL/GenBank/DDBJ whole genome shotgun (WGS) entry which is preliminary data.</text>
</comment>
<sequence>MGALGKLIDAILLLFLTVVAIAAPLIDSQTVLPTSLFPDVLVDLKNCLSGGSYLILALLIYKLPYLTNEMWKVAILSEMIRSGKASDKLLMLYWPFFGLGVLATLRGLLPQSGKTAKTVGNGPAFSRKKKA</sequence>
<dbReference type="Proteomes" id="UP000237000">
    <property type="component" value="Unassembled WGS sequence"/>
</dbReference>
<protein>
    <recommendedName>
        <fullName evidence="5">Transmembrane protein</fullName>
    </recommendedName>
</protein>
<dbReference type="InterPro" id="IPR051987">
    <property type="entry name" value="Sigma-2_receptor-like"/>
</dbReference>
<keyword evidence="1" id="KW-0472">Membrane</keyword>
<proteinExistence type="predicted"/>
<organism evidence="3 4">
    <name type="scientific">Trema orientale</name>
    <name type="common">Charcoal tree</name>
    <name type="synonym">Celtis orientalis</name>
    <dbReference type="NCBI Taxonomy" id="63057"/>
    <lineage>
        <taxon>Eukaryota</taxon>
        <taxon>Viridiplantae</taxon>
        <taxon>Streptophyta</taxon>
        <taxon>Embryophyta</taxon>
        <taxon>Tracheophyta</taxon>
        <taxon>Spermatophyta</taxon>
        <taxon>Magnoliopsida</taxon>
        <taxon>eudicotyledons</taxon>
        <taxon>Gunneridae</taxon>
        <taxon>Pentapetalae</taxon>
        <taxon>rosids</taxon>
        <taxon>fabids</taxon>
        <taxon>Rosales</taxon>
        <taxon>Cannabaceae</taxon>
        <taxon>Trema</taxon>
    </lineage>
</organism>
<feature type="chain" id="PRO_5015143122" description="Transmembrane protein" evidence="2">
    <location>
        <begin position="23"/>
        <end position="131"/>
    </location>
</feature>
<name>A0A2P5EE94_TREOI</name>
<dbReference type="AlphaFoldDB" id="A0A2P5EE94"/>
<keyword evidence="2" id="KW-0732">Signal</keyword>
<evidence type="ECO:0000256" key="2">
    <source>
        <dbReference type="SAM" id="SignalP"/>
    </source>
</evidence>
<dbReference type="STRING" id="63057.A0A2P5EE94"/>
<keyword evidence="1" id="KW-0812">Transmembrane</keyword>
<dbReference type="PANTHER" id="PTHR31204:SF1">
    <property type="entry name" value="SIGMA INTRACELLULAR RECEPTOR 2"/>
    <property type="match status" value="1"/>
</dbReference>
<feature type="transmembrane region" description="Helical" evidence="1">
    <location>
        <begin position="52"/>
        <end position="68"/>
    </location>
</feature>
<dbReference type="PANTHER" id="PTHR31204">
    <property type="entry name" value="SIGMA INTRACELLULAR RECEPTOR 2"/>
    <property type="match status" value="1"/>
</dbReference>
<evidence type="ECO:0000313" key="4">
    <source>
        <dbReference type="Proteomes" id="UP000237000"/>
    </source>
</evidence>
<accession>A0A2P5EE94</accession>